<dbReference type="CDD" id="cd02440">
    <property type="entry name" value="AdoMet_MTases"/>
    <property type="match status" value="1"/>
</dbReference>
<dbReference type="InterPro" id="IPR041698">
    <property type="entry name" value="Methyltransf_25"/>
</dbReference>
<dbReference type="AlphaFoldDB" id="A0AAE4ASI6"/>
<dbReference type="GO" id="GO:0032259">
    <property type="term" value="P:methylation"/>
    <property type="evidence" value="ECO:0007669"/>
    <property type="project" value="UniProtKB-KW"/>
</dbReference>
<keyword evidence="5" id="KW-1185">Reference proteome</keyword>
<dbReference type="GO" id="GO:0008168">
    <property type="term" value="F:methyltransferase activity"/>
    <property type="evidence" value="ECO:0007669"/>
    <property type="project" value="UniProtKB-KW"/>
</dbReference>
<comment type="caution">
    <text evidence="4">The sequence shown here is derived from an EMBL/GenBank/DDBJ whole genome shotgun (WGS) entry which is preliminary data.</text>
</comment>
<keyword evidence="2" id="KW-0808">Transferase</keyword>
<protein>
    <submittedName>
        <fullName evidence="4">SAM-dependent methyltransferase</fullName>
    </submittedName>
</protein>
<feature type="domain" description="Methyltransferase" evidence="3">
    <location>
        <begin position="49"/>
        <end position="139"/>
    </location>
</feature>
<evidence type="ECO:0000259" key="3">
    <source>
        <dbReference type="Pfam" id="PF13649"/>
    </source>
</evidence>
<dbReference type="RefSeq" id="WP_306884868.1">
    <property type="nucleotide sequence ID" value="NZ_JAUSUL010000001.1"/>
</dbReference>
<dbReference type="PANTHER" id="PTHR43861:SF1">
    <property type="entry name" value="TRANS-ACONITATE 2-METHYLTRANSFERASE"/>
    <property type="match status" value="1"/>
</dbReference>
<evidence type="ECO:0000313" key="4">
    <source>
        <dbReference type="EMBL" id="MDQ0315075.1"/>
    </source>
</evidence>
<sequence>MTDLTDLAGQTQAVYERNARRFDAERPKILFERAWLERFLEALPAQAAILDLGCGSGDPIARFLTERGCRVTGIDASSAMIALAREKQPAGDWRVADMRALDLAESFDGIIGWDSFFHLTRDEQRAVLALTARHLRPGGALMLTVGPEDGEVEGRVGDDRVYHSSLSETEYRALLAEQGLSVTDFVAEDPRCDFHTVLLARKTDAQAG</sequence>
<gene>
    <name evidence="4" type="ORF">J2S73_001512</name>
</gene>
<evidence type="ECO:0000256" key="2">
    <source>
        <dbReference type="ARBA" id="ARBA00022679"/>
    </source>
</evidence>
<evidence type="ECO:0000256" key="1">
    <source>
        <dbReference type="ARBA" id="ARBA00022603"/>
    </source>
</evidence>
<dbReference type="Pfam" id="PF13649">
    <property type="entry name" value="Methyltransf_25"/>
    <property type="match status" value="1"/>
</dbReference>
<reference evidence="4" key="1">
    <citation type="submission" date="2023-07" db="EMBL/GenBank/DDBJ databases">
        <title>Genomic Encyclopedia of Type Strains, Phase IV (KMG-IV): sequencing the most valuable type-strain genomes for metagenomic binning, comparative biology and taxonomic classification.</title>
        <authorList>
            <person name="Goeker M."/>
        </authorList>
    </citation>
    <scope>NUCLEOTIDE SEQUENCE</scope>
    <source>
        <strain evidence="4">DSM 21202</strain>
    </source>
</reference>
<dbReference type="Gene3D" id="3.40.50.150">
    <property type="entry name" value="Vaccinia Virus protein VP39"/>
    <property type="match status" value="1"/>
</dbReference>
<dbReference type="PANTHER" id="PTHR43861">
    <property type="entry name" value="TRANS-ACONITATE 2-METHYLTRANSFERASE-RELATED"/>
    <property type="match status" value="1"/>
</dbReference>
<evidence type="ECO:0000313" key="5">
    <source>
        <dbReference type="Proteomes" id="UP001229244"/>
    </source>
</evidence>
<dbReference type="EMBL" id="JAUSUL010000001">
    <property type="protein sequence ID" value="MDQ0315075.1"/>
    <property type="molecule type" value="Genomic_DNA"/>
</dbReference>
<name>A0AAE4ASI6_9HYPH</name>
<dbReference type="Proteomes" id="UP001229244">
    <property type="component" value="Unassembled WGS sequence"/>
</dbReference>
<accession>A0AAE4ASI6</accession>
<keyword evidence="1 4" id="KW-0489">Methyltransferase</keyword>
<proteinExistence type="predicted"/>
<dbReference type="InterPro" id="IPR029063">
    <property type="entry name" value="SAM-dependent_MTases_sf"/>
</dbReference>
<organism evidence="4 5">
    <name type="scientific">Amorphus orientalis</name>
    <dbReference type="NCBI Taxonomy" id="649198"/>
    <lineage>
        <taxon>Bacteria</taxon>
        <taxon>Pseudomonadati</taxon>
        <taxon>Pseudomonadota</taxon>
        <taxon>Alphaproteobacteria</taxon>
        <taxon>Hyphomicrobiales</taxon>
        <taxon>Amorphaceae</taxon>
        <taxon>Amorphus</taxon>
    </lineage>
</organism>
<dbReference type="SUPFAM" id="SSF53335">
    <property type="entry name" value="S-adenosyl-L-methionine-dependent methyltransferases"/>
    <property type="match status" value="1"/>
</dbReference>